<proteinExistence type="predicted"/>
<dbReference type="Proteomes" id="UP000642920">
    <property type="component" value="Unassembled WGS sequence"/>
</dbReference>
<protein>
    <submittedName>
        <fullName evidence="1">Uncharacterized protein</fullName>
    </submittedName>
</protein>
<keyword evidence="2" id="KW-1185">Reference proteome</keyword>
<dbReference type="RefSeq" id="WP_201920979.1">
    <property type="nucleotide sequence ID" value="NZ_JAERQG010000002.1"/>
</dbReference>
<gene>
    <name evidence="1" type="ORF">JKP34_10870</name>
</gene>
<comment type="caution">
    <text evidence="1">The sequence shown here is derived from an EMBL/GenBank/DDBJ whole genome shotgun (WGS) entry which is preliminary data.</text>
</comment>
<accession>A0A937DK91</accession>
<evidence type="ECO:0000313" key="2">
    <source>
        <dbReference type="Proteomes" id="UP000642920"/>
    </source>
</evidence>
<reference evidence="1" key="1">
    <citation type="submission" date="2021-01" db="EMBL/GenBank/DDBJ databases">
        <title>Marivirga sp. nov., isolated from intertidal surface sediments.</title>
        <authorList>
            <person name="Zhang M."/>
        </authorList>
    </citation>
    <scope>NUCLEOTIDE SEQUENCE</scope>
    <source>
        <strain evidence="1">SM1354</strain>
    </source>
</reference>
<name>A0A937DK91_9BACT</name>
<dbReference type="EMBL" id="JAERQG010000002">
    <property type="protein sequence ID" value="MBL0765754.1"/>
    <property type="molecule type" value="Genomic_DNA"/>
</dbReference>
<sequence>MQELILGILRKIELDKEYLKLCQNHHDFDGRANLNRKEIEPIIKSFDSDFKYVAKDRTFLKETPYEEFTLRFFIGFKNGIIDFSYLVWKEGENHNFYQGRLATLAEQIDPEFKEKVKYKTPIATSLEDFKEILSKYFELFESFKQHFQETVKS</sequence>
<evidence type="ECO:0000313" key="1">
    <source>
        <dbReference type="EMBL" id="MBL0765754.1"/>
    </source>
</evidence>
<organism evidence="1 2">
    <name type="scientific">Marivirga atlantica</name>
    <dbReference type="NCBI Taxonomy" id="1548457"/>
    <lineage>
        <taxon>Bacteria</taxon>
        <taxon>Pseudomonadati</taxon>
        <taxon>Bacteroidota</taxon>
        <taxon>Cytophagia</taxon>
        <taxon>Cytophagales</taxon>
        <taxon>Marivirgaceae</taxon>
        <taxon>Marivirga</taxon>
    </lineage>
</organism>
<dbReference type="AlphaFoldDB" id="A0A937DK91"/>